<organism evidence="2 3">
    <name type="scientific">Parathielavia hyrcaniae</name>
    <dbReference type="NCBI Taxonomy" id="113614"/>
    <lineage>
        <taxon>Eukaryota</taxon>
        <taxon>Fungi</taxon>
        <taxon>Dikarya</taxon>
        <taxon>Ascomycota</taxon>
        <taxon>Pezizomycotina</taxon>
        <taxon>Sordariomycetes</taxon>
        <taxon>Sordariomycetidae</taxon>
        <taxon>Sordariales</taxon>
        <taxon>Chaetomiaceae</taxon>
        <taxon>Parathielavia</taxon>
    </lineage>
</organism>
<keyword evidence="3" id="KW-1185">Reference proteome</keyword>
<evidence type="ECO:0000256" key="1">
    <source>
        <dbReference type="SAM" id="MobiDB-lite"/>
    </source>
</evidence>
<gene>
    <name evidence="2" type="ORF">N658DRAFT_501123</name>
</gene>
<reference evidence="2" key="2">
    <citation type="submission" date="2023-05" db="EMBL/GenBank/DDBJ databases">
        <authorList>
            <consortium name="Lawrence Berkeley National Laboratory"/>
            <person name="Steindorff A."/>
            <person name="Hensen N."/>
            <person name="Bonometti L."/>
            <person name="Westerberg I."/>
            <person name="Brannstrom I.O."/>
            <person name="Guillou S."/>
            <person name="Cros-Aarteil S."/>
            <person name="Calhoun S."/>
            <person name="Haridas S."/>
            <person name="Kuo A."/>
            <person name="Mondo S."/>
            <person name="Pangilinan J."/>
            <person name="Riley R."/>
            <person name="Labutti K."/>
            <person name="Andreopoulos B."/>
            <person name="Lipzen A."/>
            <person name="Chen C."/>
            <person name="Yanf M."/>
            <person name="Daum C."/>
            <person name="Ng V."/>
            <person name="Clum A."/>
            <person name="Ohm R."/>
            <person name="Martin F."/>
            <person name="Silar P."/>
            <person name="Natvig D."/>
            <person name="Lalanne C."/>
            <person name="Gautier V."/>
            <person name="Ament-Velasquez S.L."/>
            <person name="Kruys A."/>
            <person name="Hutchinson M.I."/>
            <person name="Powell A.J."/>
            <person name="Barry K."/>
            <person name="Miller A.N."/>
            <person name="Grigoriev I.V."/>
            <person name="Debuchy R."/>
            <person name="Gladieux P."/>
            <person name="Thoren M.H."/>
            <person name="Johannesson H."/>
        </authorList>
    </citation>
    <scope>NUCLEOTIDE SEQUENCE</scope>
    <source>
        <strain evidence="2">CBS 757.83</strain>
    </source>
</reference>
<feature type="region of interest" description="Disordered" evidence="1">
    <location>
        <begin position="31"/>
        <end position="66"/>
    </location>
</feature>
<feature type="compositionally biased region" description="Low complexity" evidence="1">
    <location>
        <begin position="36"/>
        <end position="49"/>
    </location>
</feature>
<protein>
    <submittedName>
        <fullName evidence="2">Uncharacterized protein</fullName>
    </submittedName>
</protein>
<dbReference type="AlphaFoldDB" id="A0AAN6SXC8"/>
<proteinExistence type="predicted"/>
<evidence type="ECO:0000313" key="3">
    <source>
        <dbReference type="Proteomes" id="UP001305647"/>
    </source>
</evidence>
<name>A0AAN6SXC8_9PEZI</name>
<dbReference type="EMBL" id="MU863694">
    <property type="protein sequence ID" value="KAK4096823.1"/>
    <property type="molecule type" value="Genomic_DNA"/>
</dbReference>
<dbReference type="Proteomes" id="UP001305647">
    <property type="component" value="Unassembled WGS sequence"/>
</dbReference>
<comment type="caution">
    <text evidence="2">The sequence shown here is derived from an EMBL/GenBank/DDBJ whole genome shotgun (WGS) entry which is preliminary data.</text>
</comment>
<accession>A0AAN6SXC8</accession>
<sequence length="66" mass="6961">MPAQQQLRIFEADEKSINALLQDFLQTQNRSAIEHGLPGPSMSSPPLSSVTATNTASEGGPAGPIR</sequence>
<reference evidence="2" key="1">
    <citation type="journal article" date="2023" name="Mol. Phylogenet. Evol.">
        <title>Genome-scale phylogeny and comparative genomics of the fungal order Sordariales.</title>
        <authorList>
            <person name="Hensen N."/>
            <person name="Bonometti L."/>
            <person name="Westerberg I."/>
            <person name="Brannstrom I.O."/>
            <person name="Guillou S."/>
            <person name="Cros-Aarteil S."/>
            <person name="Calhoun S."/>
            <person name="Haridas S."/>
            <person name="Kuo A."/>
            <person name="Mondo S."/>
            <person name="Pangilinan J."/>
            <person name="Riley R."/>
            <person name="LaButti K."/>
            <person name="Andreopoulos B."/>
            <person name="Lipzen A."/>
            <person name="Chen C."/>
            <person name="Yan M."/>
            <person name="Daum C."/>
            <person name="Ng V."/>
            <person name="Clum A."/>
            <person name="Steindorff A."/>
            <person name="Ohm R.A."/>
            <person name="Martin F."/>
            <person name="Silar P."/>
            <person name="Natvig D.O."/>
            <person name="Lalanne C."/>
            <person name="Gautier V."/>
            <person name="Ament-Velasquez S.L."/>
            <person name="Kruys A."/>
            <person name="Hutchinson M.I."/>
            <person name="Powell A.J."/>
            <person name="Barry K."/>
            <person name="Miller A.N."/>
            <person name="Grigoriev I.V."/>
            <person name="Debuchy R."/>
            <person name="Gladieux P."/>
            <person name="Hiltunen Thoren M."/>
            <person name="Johannesson H."/>
        </authorList>
    </citation>
    <scope>NUCLEOTIDE SEQUENCE</scope>
    <source>
        <strain evidence="2">CBS 757.83</strain>
    </source>
</reference>
<evidence type="ECO:0000313" key="2">
    <source>
        <dbReference type="EMBL" id="KAK4096823.1"/>
    </source>
</evidence>